<dbReference type="Gene3D" id="3.40.50.300">
    <property type="entry name" value="P-loop containing nucleotide triphosphate hydrolases"/>
    <property type="match status" value="1"/>
</dbReference>
<feature type="compositionally biased region" description="Polar residues" evidence="8">
    <location>
        <begin position="17"/>
        <end position="27"/>
    </location>
</feature>
<dbReference type="InterPro" id="IPR006762">
    <property type="entry name" value="Gtr1_RagA"/>
</dbReference>
<protein>
    <submittedName>
        <fullName evidence="10">11409_t:CDS:1</fullName>
    </submittedName>
</protein>
<keyword evidence="5" id="KW-0342">GTP-binding</keyword>
<name>A0ABN7UME8_GIGMA</name>
<keyword evidence="6" id="KW-0472">Membrane</keyword>
<dbReference type="Pfam" id="PF04670">
    <property type="entry name" value="Gtr1_RagA"/>
    <property type="match status" value="1"/>
</dbReference>
<evidence type="ECO:0000256" key="7">
    <source>
        <dbReference type="ARBA" id="ARBA00049117"/>
    </source>
</evidence>
<dbReference type="InterPro" id="IPR027417">
    <property type="entry name" value="P-loop_NTPase"/>
</dbReference>
<organism evidence="10 11">
    <name type="scientific">Gigaspora margarita</name>
    <dbReference type="NCBI Taxonomy" id="4874"/>
    <lineage>
        <taxon>Eukaryota</taxon>
        <taxon>Fungi</taxon>
        <taxon>Fungi incertae sedis</taxon>
        <taxon>Mucoromycota</taxon>
        <taxon>Glomeromycotina</taxon>
        <taxon>Glomeromycetes</taxon>
        <taxon>Diversisporales</taxon>
        <taxon>Gigasporaceae</taxon>
        <taxon>Gigaspora</taxon>
    </lineage>
</organism>
<dbReference type="SUPFAM" id="SSF52540">
    <property type="entry name" value="P-loop containing nucleoside triphosphate hydrolases"/>
    <property type="match status" value="1"/>
</dbReference>
<evidence type="ECO:0000256" key="3">
    <source>
        <dbReference type="ARBA" id="ARBA00022741"/>
    </source>
</evidence>
<proteinExistence type="inferred from homology"/>
<feature type="region of interest" description="Disordered" evidence="8">
    <location>
        <begin position="1"/>
        <end position="54"/>
    </location>
</feature>
<evidence type="ECO:0000313" key="11">
    <source>
        <dbReference type="Proteomes" id="UP000789901"/>
    </source>
</evidence>
<keyword evidence="3" id="KW-0547">Nucleotide-binding</keyword>
<dbReference type="Pfam" id="PF09770">
    <property type="entry name" value="PAT1"/>
    <property type="match status" value="2"/>
</dbReference>
<comment type="similarity">
    <text evidence="2">Belongs to the GTR/RAG GTP-binding protein family.</text>
</comment>
<dbReference type="PANTHER" id="PTHR11259:SF2">
    <property type="entry name" value="GH16429P"/>
    <property type="match status" value="1"/>
</dbReference>
<evidence type="ECO:0000256" key="4">
    <source>
        <dbReference type="ARBA" id="ARBA00022801"/>
    </source>
</evidence>
<evidence type="ECO:0000256" key="5">
    <source>
        <dbReference type="ARBA" id="ARBA00023134"/>
    </source>
</evidence>
<evidence type="ECO:0000256" key="1">
    <source>
        <dbReference type="ARBA" id="ARBA00004308"/>
    </source>
</evidence>
<dbReference type="PANTHER" id="PTHR11259">
    <property type="entry name" value="RAS-RELATED GTP BINDING RAG/GTR YEAST"/>
    <property type="match status" value="1"/>
</dbReference>
<comment type="subcellular location">
    <subcellularLocation>
        <location evidence="1">Endomembrane system</location>
    </subcellularLocation>
</comment>
<comment type="catalytic activity">
    <reaction evidence="7">
        <text>GTP + H2O = GDP + phosphate + H(+)</text>
        <dbReference type="Rhea" id="RHEA:19669"/>
        <dbReference type="ChEBI" id="CHEBI:15377"/>
        <dbReference type="ChEBI" id="CHEBI:15378"/>
        <dbReference type="ChEBI" id="CHEBI:37565"/>
        <dbReference type="ChEBI" id="CHEBI:43474"/>
        <dbReference type="ChEBI" id="CHEBI:58189"/>
    </reaction>
    <physiologicalReaction direction="left-to-right" evidence="7">
        <dbReference type="Rhea" id="RHEA:19670"/>
    </physiologicalReaction>
</comment>
<evidence type="ECO:0000256" key="8">
    <source>
        <dbReference type="SAM" id="MobiDB-lite"/>
    </source>
</evidence>
<dbReference type="Proteomes" id="UP000789901">
    <property type="component" value="Unassembled WGS sequence"/>
</dbReference>
<dbReference type="EMBL" id="CAJVQB010004327">
    <property type="protein sequence ID" value="CAG8632771.1"/>
    <property type="molecule type" value="Genomic_DNA"/>
</dbReference>
<keyword evidence="11" id="KW-1185">Reference proteome</keyword>
<comment type="caution">
    <text evidence="10">The sequence shown here is derived from an EMBL/GenBank/DDBJ whole genome shotgun (WGS) entry which is preliminary data.</text>
</comment>
<dbReference type="InterPro" id="IPR039400">
    <property type="entry name" value="RagC/D"/>
</dbReference>
<dbReference type="CDD" id="cd11385">
    <property type="entry name" value="RagC_like"/>
    <property type="match status" value="1"/>
</dbReference>
<dbReference type="Gene3D" id="3.30.450.190">
    <property type="match status" value="1"/>
</dbReference>
<gene>
    <name evidence="10" type="ORF">GMARGA_LOCUS8424</name>
</gene>
<feature type="domain" description="mRNA decay factor PAT1" evidence="9">
    <location>
        <begin position="292"/>
        <end position="751"/>
    </location>
</feature>
<evidence type="ECO:0000313" key="10">
    <source>
        <dbReference type="EMBL" id="CAG8632771.1"/>
    </source>
</evidence>
<sequence>MSDSFFGFDTTLPPLNVDQSTGLNRTGEQQDETEEEEVERKIKDFSLESGENFEDYEQNIDLDQLEEEADDLNDETFGNVGDIGQDFDFTESTAKIVDTIKKEEEIYVGRRESTMSDKGEEQSRRRPSYAALWGNDSDIIFNGKSNHSNEIVGAPSLSESPISPSIWGSFHAPSSRTEGGIIPTSFENSHHYTPPQTSPPPLGFGPPLHPSVRTPMSLEEIEAQLHRQAGVPEKRMLSLAEVEAALLSINGRPPPPQHLMYSNNETPFRDHENPNFLEQEAAYREQEAAYREQEAILFHKEKKRRDRQRKLVEMSRYNGLMTQSDKDFINRIQISQLVTDDPYADDFYYQVYTAIRSRQPQPSISTFSPQLGGSGFMGHERGRHRSRGSESGLLKMQQQGALGKIALNSVRNPRQLLQVSSKSNDIHHVGPSNGSGSIHSQHQKIPSISSHGVIDHRKILRSIENVYTAVLALEELRRNQPPLPRPYADHERVAVERWNEDYVELAKTMWEELRVTEMSGCILSVAKGKKVIPRVIRHCLPEQIFNLITVLVSNFETLDVCKGAIWGPQGNVSPAMLEEVELFMNTVVPPLLQFVAESPLRIVIGLFGLFIERNNIVWVARSKVGLAFLTMFLSRAEILKQGGGAMQGLPPPEELEMIQWQDLYNRLFSLLQNHFLSLYPPFMIGIDDMYVWQFLAAMAVGASTEQQHVLVTEVRERVLETVIQASRLSADKASHKIANVNLFLNALGLDASQLKNFEEEYSLHTNPQDIVNGEDLPEDPIQDHRPRLLIMGQRRSGKSSIQKVVFHKMPANETLFLEIWDFPGQINYFDSAYDSNMIFGDYGALIFVIDAQDDYIEALNRLHHTVTRAYKVNPDLSFEVFIHKVDALSDEYKIDTQRDIQQRITDELADYDMEHVHLNFYLTSIYDHSIFEAFSKVIQKLIPQLPTLENLLNILCANSGIEKAFLFDVNSKIYIATDSSPVDMQSYEICSDMIDVIVDISEIYGRTNSYRDDFDQSQTDTNGHTGDYGTTTETANDTSSLIKLNNGMILCLRGVNRFLALVCLLRSDNFEKHGLIDYNFQCFKEAIADVFELKRRNAERMKHERMGLIENVDDSVGG</sequence>
<accession>A0ABN7UME8</accession>
<evidence type="ECO:0000259" key="9">
    <source>
        <dbReference type="Pfam" id="PF09770"/>
    </source>
</evidence>
<dbReference type="InterPro" id="IPR019167">
    <property type="entry name" value="PAT1_dom"/>
</dbReference>
<evidence type="ECO:0000256" key="2">
    <source>
        <dbReference type="ARBA" id="ARBA00007756"/>
    </source>
</evidence>
<feature type="domain" description="mRNA decay factor PAT1" evidence="9">
    <location>
        <begin position="4"/>
        <end position="262"/>
    </location>
</feature>
<reference evidence="10 11" key="1">
    <citation type="submission" date="2021-06" db="EMBL/GenBank/DDBJ databases">
        <authorList>
            <person name="Kallberg Y."/>
            <person name="Tangrot J."/>
            <person name="Rosling A."/>
        </authorList>
    </citation>
    <scope>NUCLEOTIDE SEQUENCE [LARGE SCALE GENOMIC DNA]</scope>
    <source>
        <strain evidence="10 11">120-4 pot B 10/14</strain>
    </source>
</reference>
<evidence type="ECO:0000256" key="6">
    <source>
        <dbReference type="ARBA" id="ARBA00023136"/>
    </source>
</evidence>
<keyword evidence="4" id="KW-0378">Hydrolase</keyword>